<dbReference type="SUPFAM" id="SSF53098">
    <property type="entry name" value="Ribonuclease H-like"/>
    <property type="match status" value="1"/>
</dbReference>
<dbReference type="InterPro" id="IPR043502">
    <property type="entry name" value="DNA/RNA_pol_sf"/>
</dbReference>
<dbReference type="Pfam" id="PF00665">
    <property type="entry name" value="rve"/>
    <property type="match status" value="1"/>
</dbReference>
<dbReference type="Gene3D" id="3.30.420.10">
    <property type="entry name" value="Ribonuclease H-like superfamily/Ribonuclease H"/>
    <property type="match status" value="1"/>
</dbReference>
<feature type="domain" description="Integrase catalytic" evidence="7">
    <location>
        <begin position="988"/>
        <end position="1155"/>
    </location>
</feature>
<evidence type="ECO:0000256" key="3">
    <source>
        <dbReference type="ARBA" id="ARBA00022722"/>
    </source>
</evidence>
<dbReference type="InterPro" id="IPR012337">
    <property type="entry name" value="RNaseH-like_sf"/>
</dbReference>
<dbReference type="PANTHER" id="PTHR37984">
    <property type="entry name" value="PROTEIN CBG26694"/>
    <property type="match status" value="1"/>
</dbReference>
<keyword evidence="4" id="KW-0378">Hydrolase</keyword>
<dbReference type="GO" id="GO:0015074">
    <property type="term" value="P:DNA integration"/>
    <property type="evidence" value="ECO:0007669"/>
    <property type="project" value="InterPro"/>
</dbReference>
<comment type="caution">
    <text evidence="8">The sequence shown here is derived from an EMBL/GenBank/DDBJ whole genome shotgun (WGS) entry which is preliminary data.</text>
</comment>
<name>A0A178U642_ARATH</name>
<feature type="region of interest" description="Disordered" evidence="6">
    <location>
        <begin position="1256"/>
        <end position="1277"/>
    </location>
</feature>
<sequence>MVASTGTSSYQRECPQHGFQERQLIYLFYKGIDKPYRSQLDAASYCNFMTRTTSEALLLITYALTCLSTQEVDIEQRISVEIATASKETPVSAISAPIQAPPPPSSETIMEFMLAQLLAGLTKLDSKYDSLSTDLNSKNDNLRSHISNLSPTSASINAVTLRSAKQLNPILQRERSAQPSSFPIAEKKSVSIDTPRYRSTPITLDDSVFPLSSGIDNFAVEEETIPDGVDRHPAPVDRHRARSDSVQIPAKTKSANRRISFSKSPKKSRQALDDVRCKAMIDNLIVEMPLVEAIHLSPTIRRALCDLGSSVNLMPRSVAMRLGYSNLEHTFITLVLAVRSTRIKDGILIDAPVMIRKSMIPTDFVVLPNEKEPKDPLILGRSFLHTAGAIIDVREGRIGLNVGDLTMQFDMNTLVKKPIIEEDSADLDSETSTYTKLLDETEHVMQLTVEEALPSVTPTPTTNSDYDPAKAPKIDLKPLPVGLRYTFLGENSTYPVIVNASLNPAELTLLLSKLRNHRKALGSSLDDIAFISPDVCMHRIHLEDESKSSVEHQRRLNPNLKEVVKNDIMKLLEAGIIYRISHSNLIPIHPDDQEKTTFTCPYGTFAYRRMPFSLCNAPATFYRGMMSIFTNMIEDIMEVFMDDFSVYESSFEDCLENLCKVLARCEEKHLVLNWEKYHFMVQDGIVLGHRISKHGIEVDRANIEVMTSLQAPDNVKAVRISLDMLPPDWDLPFEVMCDASDSAVGVVLGQRKDKKLHAIYYASRTLDDAQRNYETTEKELLAVVFAFEKFISYLVGTKGIEFDIEVREKKGVENGVAHHLSRIRIDDDVPINNFLPEENIYMIDTVEEDDCKCDELQNRVSVSIDTPSMSIDTHISEEVDIRSCAMVLIDTGTVDRHPSESTKNWSPTENCAVTAVEKDYPWRCIAATEVPHILSHCHSSNYDGHFATFKTVSKVLQAGFWWLTMFRDAQKFISQCDPCQRRGKISKRNEMPQKFILEVEVFDCWGIDFMGPFPPSNKNLYILVAVDYVPKWVEVIASLKNNSAVVMKLFNSIIFPHFGVPCIVISDGGKHFNNKILAKLLLQYGVQHRVATPYHPQTSGQVEVSNTQIKEILEKTVGKAKKEWSYKLDDALWVYRTAFKTPLGITPFHLLYAGERRLIQLNELDEIRIHAYDNSKHYKERTKAYHDMKILTRTFVPNDQSQAIDCKQALSGRQPTDLEKKGRVDQTLWCRSTPSFSRKRRQGRAFLHPPPPPISFSTAADLRPSQPQPQAAAPQPPVYQFSWPKLPKERIPSQRYDLYPELVRQFMASVRVYYVNDRKLNVQEGALIFFVRGVRYSLPLRELCDIYGFDNDLTGVALPGQFKDAQIFWSRFSNGIYDSKDAVHSEIRHLVLRYLVRLISSTLFCKMEPGKMRLSELLLLYHVVHDFFPDSLGFEEVDRDVNFGAVFAHHLVSLKTKPFTGRGKKLERVGSLLTPIFEHFRISFEGEEHHAPGDIELPSPPPIPMEPHVFQQYIVDSFKSVWNAIATLSRCGCVAPTRRRRRSLAPTSDSEHED</sequence>
<dbReference type="GO" id="GO:0016779">
    <property type="term" value="F:nucleotidyltransferase activity"/>
    <property type="evidence" value="ECO:0007669"/>
    <property type="project" value="UniProtKB-KW"/>
</dbReference>
<dbReference type="InterPro" id="IPR036397">
    <property type="entry name" value="RNaseH_sf"/>
</dbReference>
<dbReference type="FunFam" id="3.10.20.370:FF:000001">
    <property type="entry name" value="Retrovirus-related Pol polyprotein from transposon 17.6-like protein"/>
    <property type="match status" value="1"/>
</dbReference>
<dbReference type="Pfam" id="PF00078">
    <property type="entry name" value="RVT_1"/>
    <property type="match status" value="1"/>
</dbReference>
<evidence type="ECO:0000259" key="7">
    <source>
        <dbReference type="PROSITE" id="PS50994"/>
    </source>
</evidence>
<dbReference type="CDD" id="cd01647">
    <property type="entry name" value="RT_LTR"/>
    <property type="match status" value="1"/>
</dbReference>
<dbReference type="InterPro" id="IPR041588">
    <property type="entry name" value="Integrase_H2C2"/>
</dbReference>
<dbReference type="GO" id="GO:0004519">
    <property type="term" value="F:endonuclease activity"/>
    <property type="evidence" value="ECO:0007669"/>
    <property type="project" value="UniProtKB-KW"/>
</dbReference>
<dbReference type="InterPro" id="IPR000477">
    <property type="entry name" value="RT_dom"/>
</dbReference>
<evidence type="ECO:0000256" key="2">
    <source>
        <dbReference type="ARBA" id="ARBA00022695"/>
    </source>
</evidence>
<evidence type="ECO:0000256" key="4">
    <source>
        <dbReference type="ARBA" id="ARBA00022759"/>
    </source>
</evidence>
<keyword evidence="5" id="KW-0511">Multifunctional enzyme</keyword>
<dbReference type="CDD" id="cd00303">
    <property type="entry name" value="retropepsin_like"/>
    <property type="match status" value="1"/>
</dbReference>
<dbReference type="InterPro" id="IPR043128">
    <property type="entry name" value="Rev_trsase/Diguanyl_cyclase"/>
</dbReference>
<dbReference type="Pfam" id="PF03078">
    <property type="entry name" value="ATHILA"/>
    <property type="match status" value="1"/>
</dbReference>
<keyword evidence="1" id="KW-0808">Transferase</keyword>
<keyword evidence="2" id="KW-0548">Nucleotidyltransferase</keyword>
<accession>A0A178U642</accession>
<dbReference type="InterPro" id="IPR050951">
    <property type="entry name" value="Retrovirus_Pol_polyprotein"/>
</dbReference>
<dbReference type="Gene3D" id="3.10.20.370">
    <property type="match status" value="1"/>
</dbReference>
<evidence type="ECO:0000256" key="5">
    <source>
        <dbReference type="ARBA" id="ARBA00023268"/>
    </source>
</evidence>
<dbReference type="PROSITE" id="PS50994">
    <property type="entry name" value="INTEGRASE"/>
    <property type="match status" value="1"/>
</dbReference>
<evidence type="ECO:0000256" key="1">
    <source>
        <dbReference type="ARBA" id="ARBA00022679"/>
    </source>
</evidence>
<evidence type="ECO:0000256" key="6">
    <source>
        <dbReference type="SAM" id="MobiDB-lite"/>
    </source>
</evidence>
<dbReference type="CDD" id="cd09274">
    <property type="entry name" value="RNase_HI_RT_Ty3"/>
    <property type="match status" value="1"/>
</dbReference>
<proteinExistence type="predicted"/>
<organism evidence="8 9">
    <name type="scientific">Arabidopsis thaliana</name>
    <name type="common">Mouse-ear cress</name>
    <dbReference type="NCBI Taxonomy" id="3702"/>
    <lineage>
        <taxon>Eukaryota</taxon>
        <taxon>Viridiplantae</taxon>
        <taxon>Streptophyta</taxon>
        <taxon>Embryophyta</taxon>
        <taxon>Tracheophyta</taxon>
        <taxon>Spermatophyta</taxon>
        <taxon>Magnoliopsida</taxon>
        <taxon>eudicotyledons</taxon>
        <taxon>Gunneridae</taxon>
        <taxon>Pentapetalae</taxon>
        <taxon>rosids</taxon>
        <taxon>malvids</taxon>
        <taxon>Brassicales</taxon>
        <taxon>Brassicaceae</taxon>
        <taxon>Camelineae</taxon>
        <taxon>Arabidopsis</taxon>
    </lineage>
</organism>
<keyword evidence="4" id="KW-0255">Endonuclease</keyword>
<dbReference type="InterPro" id="IPR041577">
    <property type="entry name" value="RT_RNaseH_2"/>
</dbReference>
<evidence type="ECO:0000313" key="8">
    <source>
        <dbReference type="EMBL" id="OAO89358.1"/>
    </source>
</evidence>
<dbReference type="GO" id="GO:0003676">
    <property type="term" value="F:nucleic acid binding"/>
    <property type="evidence" value="ECO:0007669"/>
    <property type="project" value="InterPro"/>
</dbReference>
<dbReference type="PANTHER" id="PTHR37984:SF5">
    <property type="entry name" value="PROTEIN NYNRIN-LIKE"/>
    <property type="match status" value="1"/>
</dbReference>
<reference evidence="9" key="1">
    <citation type="journal article" date="2016" name="Proc. Natl. Acad. Sci. U.S.A.">
        <title>Chromosome-level assembly of Arabidopsis thaliana Ler reveals the extent of translocation and inversion polymorphisms.</title>
        <authorList>
            <person name="Zapata L."/>
            <person name="Ding J."/>
            <person name="Willing E.M."/>
            <person name="Hartwig B."/>
            <person name="Bezdan D."/>
            <person name="Jiao W.B."/>
            <person name="Patel V."/>
            <person name="Velikkakam James G."/>
            <person name="Koornneef M."/>
            <person name="Ossowski S."/>
            <person name="Schneeberger K."/>
        </authorList>
    </citation>
    <scope>NUCLEOTIDE SEQUENCE [LARGE SCALE GENOMIC DNA]</scope>
    <source>
        <strain evidence="9">cv. Landsberg erecta</strain>
    </source>
</reference>
<keyword evidence="3" id="KW-0540">Nuclease</keyword>
<dbReference type="Gene3D" id="3.10.10.10">
    <property type="entry name" value="HIV Type 1 Reverse Transcriptase, subunit A, domain 1"/>
    <property type="match status" value="2"/>
</dbReference>
<dbReference type="Gene3D" id="1.10.340.70">
    <property type="match status" value="1"/>
</dbReference>
<dbReference type="Gene3D" id="2.40.70.10">
    <property type="entry name" value="Acid Proteases"/>
    <property type="match status" value="1"/>
</dbReference>
<dbReference type="EMBL" id="LUHQ01000012">
    <property type="protein sequence ID" value="OAO89358.1"/>
    <property type="molecule type" value="Genomic_DNA"/>
</dbReference>
<dbReference type="InterPro" id="IPR021109">
    <property type="entry name" value="Peptidase_aspartic_dom_sf"/>
</dbReference>
<dbReference type="InterPro" id="IPR001584">
    <property type="entry name" value="Integrase_cat-core"/>
</dbReference>
<dbReference type="ExpressionAtlas" id="A0A178U642">
    <property type="expression patterns" value="baseline and differential"/>
</dbReference>
<dbReference type="Pfam" id="PF17919">
    <property type="entry name" value="RT_RNaseH_2"/>
    <property type="match status" value="1"/>
</dbReference>
<gene>
    <name evidence="8" type="ORF">AXX17_ATUG01560</name>
</gene>
<evidence type="ECO:0000313" key="9">
    <source>
        <dbReference type="Proteomes" id="UP000078284"/>
    </source>
</evidence>
<dbReference type="Gene3D" id="3.30.70.270">
    <property type="match status" value="1"/>
</dbReference>
<dbReference type="SUPFAM" id="SSF56672">
    <property type="entry name" value="DNA/RNA polymerases"/>
    <property type="match status" value="1"/>
</dbReference>
<dbReference type="Proteomes" id="UP000078284">
    <property type="component" value="Unassembled WGS sequence"/>
</dbReference>
<dbReference type="InterPro" id="IPR004312">
    <property type="entry name" value="ATHILA_Orf1_C"/>
</dbReference>
<protein>
    <recommendedName>
        <fullName evidence="7">Integrase catalytic domain-containing protein</fullName>
    </recommendedName>
</protein>
<dbReference type="Pfam" id="PF17921">
    <property type="entry name" value="Integrase_H2C2"/>
    <property type="match status" value="1"/>
</dbReference>